<reference evidence="1 2" key="1">
    <citation type="journal article" date="2019" name="New Phytol.">
        <title>Comparative genomics reveals unique wood-decay strategies and fruiting body development in the Schizophyllaceae.</title>
        <authorList>
            <person name="Almasi E."/>
            <person name="Sahu N."/>
            <person name="Krizsan K."/>
            <person name="Balint B."/>
            <person name="Kovacs G.M."/>
            <person name="Kiss B."/>
            <person name="Cseklye J."/>
            <person name="Drula E."/>
            <person name="Henrissat B."/>
            <person name="Nagy I."/>
            <person name="Chovatia M."/>
            <person name="Adam C."/>
            <person name="LaButti K."/>
            <person name="Lipzen A."/>
            <person name="Riley R."/>
            <person name="Grigoriev I.V."/>
            <person name="Nagy L.G."/>
        </authorList>
    </citation>
    <scope>NUCLEOTIDE SEQUENCE [LARGE SCALE GENOMIC DNA]</scope>
    <source>
        <strain evidence="1 2">NL-1724</strain>
    </source>
</reference>
<dbReference type="EMBL" id="VDMD01000004">
    <property type="protein sequence ID" value="TRM65800.1"/>
    <property type="molecule type" value="Genomic_DNA"/>
</dbReference>
<dbReference type="AlphaFoldDB" id="A0A550CLW4"/>
<sequence length="307" mass="36097">MALNQQVLDYSYPLVYQPKQALYKGRPLRNGFARLGDYKDVHDERAAHEAAMFVLSRKNRPLPASLEEMRTVAAKHRRLNKSIQQATLEEVQARLVAVMEAIQARKQAHARDMKRLYEWHAAVYRDEAEDMRRSKDDDNLRSRDAVSKLYAQSRLRRSNPTVRAFTSVVAQHRWAYLKAMLPLQREIKDLEEARIRKEEARRVEEARRLQEQDRLRMLKEKAFPTSIEDYHSKPPHIQRLVREFLTETVPARRQRMIQTQSWSKPATDHMLGVMQNSEVFRMVVAAEKLKDTMATAANVSRDPRLRR</sequence>
<protein>
    <submittedName>
        <fullName evidence="1">Uncharacterized protein</fullName>
    </submittedName>
</protein>
<proteinExistence type="predicted"/>
<keyword evidence="2" id="KW-1185">Reference proteome</keyword>
<evidence type="ECO:0000313" key="2">
    <source>
        <dbReference type="Proteomes" id="UP000320762"/>
    </source>
</evidence>
<name>A0A550CLW4_9AGAR</name>
<gene>
    <name evidence="1" type="ORF">BD626DRAFT_566456</name>
</gene>
<dbReference type="OrthoDB" id="3058840at2759"/>
<evidence type="ECO:0000313" key="1">
    <source>
        <dbReference type="EMBL" id="TRM65800.1"/>
    </source>
</evidence>
<dbReference type="Proteomes" id="UP000320762">
    <property type="component" value="Unassembled WGS sequence"/>
</dbReference>
<accession>A0A550CLW4</accession>
<comment type="caution">
    <text evidence="1">The sequence shown here is derived from an EMBL/GenBank/DDBJ whole genome shotgun (WGS) entry which is preliminary data.</text>
</comment>
<organism evidence="1 2">
    <name type="scientific">Schizophyllum amplum</name>
    <dbReference type="NCBI Taxonomy" id="97359"/>
    <lineage>
        <taxon>Eukaryota</taxon>
        <taxon>Fungi</taxon>
        <taxon>Dikarya</taxon>
        <taxon>Basidiomycota</taxon>
        <taxon>Agaricomycotina</taxon>
        <taxon>Agaricomycetes</taxon>
        <taxon>Agaricomycetidae</taxon>
        <taxon>Agaricales</taxon>
        <taxon>Schizophyllaceae</taxon>
        <taxon>Schizophyllum</taxon>
    </lineage>
</organism>